<feature type="domain" description="Glycosyltransferase 2-like" evidence="2">
    <location>
        <begin position="131"/>
        <end position="260"/>
    </location>
</feature>
<dbReference type="InterPro" id="IPR050834">
    <property type="entry name" value="Glycosyltransf_2"/>
</dbReference>
<dbReference type="Proteomes" id="UP000019666">
    <property type="component" value="Unassembled WGS sequence"/>
</dbReference>
<name>A0A017HU86_9RHOB</name>
<dbReference type="OrthoDB" id="9802649at2"/>
<dbReference type="Gene3D" id="3.90.550.10">
    <property type="entry name" value="Spore Coat Polysaccharide Biosynthesis Protein SpsA, Chain A"/>
    <property type="match status" value="2"/>
</dbReference>
<comment type="caution">
    <text evidence="3">The sequence shown here is derived from an EMBL/GenBank/DDBJ whole genome shotgun (WGS) entry which is preliminary data.</text>
</comment>
<feature type="domain" description="Glycosyltransferase 2-like" evidence="2">
    <location>
        <begin position="693"/>
        <end position="805"/>
    </location>
</feature>
<dbReference type="Pfam" id="PF00535">
    <property type="entry name" value="Glycos_transf_2"/>
    <property type="match status" value="2"/>
</dbReference>
<dbReference type="HOGENOM" id="CLU_310762_0_0_5"/>
<dbReference type="InterPro" id="IPR029044">
    <property type="entry name" value="Nucleotide-diphossugar_trans"/>
</dbReference>
<dbReference type="CDD" id="cd00761">
    <property type="entry name" value="Glyco_tranf_GTA_type"/>
    <property type="match status" value="2"/>
</dbReference>
<feature type="compositionally biased region" description="Basic and acidic residues" evidence="1">
    <location>
        <begin position="937"/>
        <end position="946"/>
    </location>
</feature>
<dbReference type="EMBL" id="AOSK01000019">
    <property type="protein sequence ID" value="EYD77946.1"/>
    <property type="molecule type" value="Genomic_DNA"/>
</dbReference>
<dbReference type="PANTHER" id="PTHR43685">
    <property type="entry name" value="GLYCOSYLTRANSFERASE"/>
    <property type="match status" value="1"/>
</dbReference>
<accession>A0A017HU86</accession>
<evidence type="ECO:0000313" key="4">
    <source>
        <dbReference type="Proteomes" id="UP000019666"/>
    </source>
</evidence>
<dbReference type="PANTHER" id="PTHR43685:SF11">
    <property type="entry name" value="GLYCOSYLTRANSFERASE TAGX-RELATED"/>
    <property type="match status" value="1"/>
</dbReference>
<evidence type="ECO:0000313" key="3">
    <source>
        <dbReference type="EMBL" id="EYD77946.1"/>
    </source>
</evidence>
<dbReference type="AlphaFoldDB" id="A0A017HU86"/>
<dbReference type="SMR" id="A0A017HU86"/>
<gene>
    <name evidence="3" type="ORF">Rumeso_00407</name>
</gene>
<dbReference type="InterPro" id="IPR001173">
    <property type="entry name" value="Glyco_trans_2-like"/>
</dbReference>
<organism evidence="3 4">
    <name type="scientific">Rubellimicrobium mesophilum DSM 19309</name>
    <dbReference type="NCBI Taxonomy" id="442562"/>
    <lineage>
        <taxon>Bacteria</taxon>
        <taxon>Pseudomonadati</taxon>
        <taxon>Pseudomonadota</taxon>
        <taxon>Alphaproteobacteria</taxon>
        <taxon>Rhodobacterales</taxon>
        <taxon>Roseobacteraceae</taxon>
        <taxon>Rubellimicrobium</taxon>
    </lineage>
</organism>
<protein>
    <recommendedName>
        <fullName evidence="2">Glycosyltransferase 2-like domain-containing protein</fullName>
    </recommendedName>
</protein>
<sequence>MAAAPACIERQRDRTTASDHLFLGVATECPRLERIMSEKTPFAEMPPTFDAARYMSAYPDVAQSGLDPRYHYEKYGKLLERDPAPRNDTAPVRPLRPTGAWGVSEPATLDAIFAQGPIPLADEVRHPELVSIIVPNYNKERWLGRAIHSALSQVGVEFELIVVDDGSTDGSVALAQRLAVDLPNVHVISLLRNFGCYYARNIGVLHACGTFITILDSDDIMSLDRIARQIDTLKSMPGAVASRCAHRSWTADLRMPISSPKPCEASLLWRRSILDRVGWYDSVRFGGDAEFRLRLQRTYGNGAVIDLPDELYFARATQESLTTREGSQVFAVEQGVLTAAISPVRKDYADAFTAWQEANMPTPEGRASAMRIEFPQVDRPFLLGGPGQNASPSLGQKRVGTMTSFPARRESLKATLVTILPQLDELMLYLNGYDEVPDFAEDPKIRVTLGGATGGDLWDNRKYCSFPKGGDAYVLVLDDNLIYPPDYAAWMIHYVEMLGRTCVVGAHGAIFPEQDHGDVKERPASHFQDHHPGQFVDVVSTGSAVWHNSTLQLSLNDFGGPGICDARLAEAAARQEVPLFCVPRPRDWLQTYERSEQSPLDEARQEPELCSGTYDRIIAPVRQGGHIRRRMEAHLALGYDADTLASAGISLREVEPPPNLEVIPQRRGITTVAAPGRPAAQRPEEPIRFHIIVNGWNCHNYVDSCLRSIAEQRPGPFSYAITLVDDGSDDGTYQKLAGSPLLPSARLFRISENAGPAFTRHVGIRSVDDPNVIVVLVDMDDALEPDALRVVAQRYLRNRDCLMTLGNWHDQYGQRNPQPFYTAEEIDGQLIREVELFNATALRTFRRWLYDAVTEEDLLDQHGRWLETCTDVALMYPLLDQCWSWEVEFIQDPIYRYTRQHKAGTLARFGKPHKVERLAWLKAKPPKPRTVRLPRSSAHETDPGLS</sequence>
<reference evidence="3 4" key="1">
    <citation type="submission" date="2013-02" db="EMBL/GenBank/DDBJ databases">
        <authorList>
            <person name="Fiebig A."/>
            <person name="Goeker M."/>
            <person name="Klenk H.-P.P."/>
        </authorList>
    </citation>
    <scope>NUCLEOTIDE SEQUENCE [LARGE SCALE GENOMIC DNA]</scope>
    <source>
        <strain evidence="3 4">DSM 19309</strain>
    </source>
</reference>
<evidence type="ECO:0000259" key="2">
    <source>
        <dbReference type="Pfam" id="PF00535"/>
    </source>
</evidence>
<feature type="region of interest" description="Disordered" evidence="1">
    <location>
        <begin position="927"/>
        <end position="946"/>
    </location>
</feature>
<dbReference type="STRING" id="442562.Rumeso_00407"/>
<proteinExistence type="predicted"/>
<keyword evidence="4" id="KW-1185">Reference proteome</keyword>
<dbReference type="SUPFAM" id="SSF53448">
    <property type="entry name" value="Nucleotide-diphospho-sugar transferases"/>
    <property type="match status" value="2"/>
</dbReference>
<evidence type="ECO:0000256" key="1">
    <source>
        <dbReference type="SAM" id="MobiDB-lite"/>
    </source>
</evidence>